<dbReference type="SUPFAM" id="SSF82771">
    <property type="entry name" value="GIY-YIG endonuclease"/>
    <property type="match status" value="1"/>
</dbReference>
<evidence type="ECO:0000313" key="3">
    <source>
        <dbReference type="EMBL" id="AGE14631.1"/>
    </source>
</evidence>
<dbReference type="Pfam" id="PF01541">
    <property type="entry name" value="GIY-YIG"/>
    <property type="match status" value="1"/>
</dbReference>
<sequence length="179" mass="20234">NLMLLNGTSVIFSWKRHNVDTYVTPSNGDKPPHDCKTVTISNPFFDRKSIATHGKKQPGVYILKDLVTGATYVGGAVNLYARVTSYFIPSIIAKGERRVYRYLKQYGYDNLELTLHILHVGSTPAQIIELEQYYINTLLPDLNVDPVAGGMNGYHEPMSFLSLFCCLFLSFLVFILFLF</sequence>
<dbReference type="RefSeq" id="YP_007475418.1">
    <property type="nucleotide sequence ID" value="NC_020354.1"/>
</dbReference>
<feature type="domain" description="GIY-YIG" evidence="2">
    <location>
        <begin position="56"/>
        <end position="144"/>
    </location>
</feature>
<protein>
    <recommendedName>
        <fullName evidence="2">GIY-YIG domain-containing protein</fullName>
    </recommendedName>
</protein>
<dbReference type="Gene3D" id="3.40.1440.10">
    <property type="entry name" value="GIY-YIG endonuclease"/>
    <property type="match status" value="1"/>
</dbReference>
<organism evidence="3">
    <name type="scientific">Microbotryum cf. violaceum BFL-2013</name>
    <dbReference type="NCBI Taxonomy" id="1288119"/>
    <lineage>
        <taxon>Eukaryota</taxon>
        <taxon>Fungi</taxon>
        <taxon>Dikarya</taxon>
        <taxon>Basidiomycota</taxon>
        <taxon>Pucciniomycotina</taxon>
        <taxon>Microbotryomycetes</taxon>
        <taxon>Microbotryales</taxon>
        <taxon>Microbotryaceae</taxon>
        <taxon>Microbotryum</taxon>
    </lineage>
</organism>
<dbReference type="InterPro" id="IPR000305">
    <property type="entry name" value="GIY-YIG_endonuc"/>
</dbReference>
<dbReference type="SMART" id="SM00465">
    <property type="entry name" value="GIYc"/>
    <property type="match status" value="1"/>
</dbReference>
<dbReference type="InterPro" id="IPR035901">
    <property type="entry name" value="GIY-YIG_endonuc_sf"/>
</dbReference>
<evidence type="ECO:0000256" key="1">
    <source>
        <dbReference type="SAM" id="Phobius"/>
    </source>
</evidence>
<keyword evidence="1" id="KW-0472">Membrane</keyword>
<name>M1GMV3_9BASI</name>
<geneLocation type="mitochondrion" evidence="3"/>
<dbReference type="CDD" id="cd10445">
    <property type="entry name" value="GIY-YIG_bI1_like"/>
    <property type="match status" value="1"/>
</dbReference>
<dbReference type="AlphaFoldDB" id="M1GMV3"/>
<keyword evidence="3" id="KW-0496">Mitochondrion</keyword>
<evidence type="ECO:0000259" key="2">
    <source>
        <dbReference type="PROSITE" id="PS50164"/>
    </source>
</evidence>
<dbReference type="EMBL" id="KC285587">
    <property type="protein sequence ID" value="AGE14631.1"/>
    <property type="molecule type" value="Genomic_DNA"/>
</dbReference>
<feature type="non-terminal residue" evidence="3">
    <location>
        <position position="1"/>
    </location>
</feature>
<keyword evidence="1" id="KW-1133">Transmembrane helix</keyword>
<dbReference type="PROSITE" id="PS50164">
    <property type="entry name" value="GIY_YIG"/>
    <property type="match status" value="1"/>
</dbReference>
<dbReference type="GeneID" id="14658512"/>
<feature type="transmembrane region" description="Helical" evidence="1">
    <location>
        <begin position="160"/>
        <end position="178"/>
    </location>
</feature>
<reference evidence="3" key="1">
    <citation type="submission" date="2012-12" db="EMBL/GenBank/DDBJ databases">
        <authorList>
            <person name="Lang B.F."/>
        </authorList>
    </citation>
    <scope>NUCLEOTIDE SEQUENCE</scope>
</reference>
<gene>
    <name evidence="3" type="primary">orf179</name>
</gene>
<keyword evidence="1" id="KW-0812">Transmembrane</keyword>
<proteinExistence type="predicted"/>
<accession>M1GMV3</accession>